<keyword evidence="3 5" id="KW-0408">Iron</keyword>
<feature type="binding site" evidence="5">
    <location>
        <position position="166"/>
    </location>
    <ligand>
        <name>[4Fe-4S] cluster</name>
        <dbReference type="ChEBI" id="CHEBI:49883"/>
    </ligand>
</feature>
<dbReference type="AlphaFoldDB" id="A0A0U5FCR8"/>
<keyword evidence="2 5" id="KW-0479">Metal-binding</keyword>
<dbReference type="SUPFAM" id="SSF89360">
    <property type="entry name" value="HesB-like domain"/>
    <property type="match status" value="1"/>
</dbReference>
<dbReference type="InterPro" id="IPR001075">
    <property type="entry name" value="NIF_FeS_clus_asmbl_NifU_C"/>
</dbReference>
<keyword evidence="8" id="KW-1185">Reference proteome</keyword>
<dbReference type="InterPro" id="IPR035903">
    <property type="entry name" value="HesB-like_dom_sf"/>
</dbReference>
<dbReference type="Gene3D" id="3.30.300.130">
    <property type="entry name" value="Fe-S cluster assembly (FSCA)"/>
    <property type="match status" value="1"/>
</dbReference>
<dbReference type="GO" id="GO:0051539">
    <property type="term" value="F:4 iron, 4 sulfur cluster binding"/>
    <property type="evidence" value="ECO:0007669"/>
    <property type="project" value="UniProtKB-UniRule"/>
</dbReference>
<feature type="binding site" evidence="5">
    <location>
        <position position="163"/>
    </location>
    <ligand>
        <name>[4Fe-4S] cluster</name>
        <dbReference type="ChEBI" id="CHEBI:49883"/>
    </ligand>
</feature>
<evidence type="ECO:0000313" key="8">
    <source>
        <dbReference type="Proteomes" id="UP000052230"/>
    </source>
</evidence>
<dbReference type="Pfam" id="PF01106">
    <property type="entry name" value="NifU"/>
    <property type="match status" value="1"/>
</dbReference>
<dbReference type="KEGG" id="xcr:J163_02265"/>
<evidence type="ECO:0000256" key="1">
    <source>
        <dbReference type="ARBA" id="ARBA00022485"/>
    </source>
</evidence>
<dbReference type="KEGG" id="xcf:J172_02268"/>
<dbReference type="KEGG" id="xcn:J169_02274"/>
<comment type="subunit">
    <text evidence="5">Homodimer.</text>
</comment>
<feature type="domain" description="NIF system FeS cluster assembly NifU C-terminal" evidence="6">
    <location>
        <begin position="126"/>
        <end position="191"/>
    </location>
</feature>
<gene>
    <name evidence="5 7" type="primary">nfuA</name>
    <name evidence="7" type="ORF">XAC3562_410017</name>
</gene>
<dbReference type="SUPFAM" id="SSF117916">
    <property type="entry name" value="Fe-S cluster assembly (FSCA) domain-like"/>
    <property type="match status" value="1"/>
</dbReference>
<dbReference type="PANTHER" id="PTHR11178:SF51">
    <property type="entry name" value="FE_S BIOGENESIS PROTEIN NFUA"/>
    <property type="match status" value="1"/>
</dbReference>
<evidence type="ECO:0000313" key="7">
    <source>
        <dbReference type="EMBL" id="CEG16457.1"/>
    </source>
</evidence>
<evidence type="ECO:0000256" key="3">
    <source>
        <dbReference type="ARBA" id="ARBA00023004"/>
    </source>
</evidence>
<protein>
    <recommendedName>
        <fullName evidence="5">Fe/S biogenesis protein NfuA</fullName>
    </recommendedName>
</protein>
<reference evidence="7 8" key="1">
    <citation type="submission" date="2014-09" db="EMBL/GenBank/DDBJ databases">
        <authorList>
            <person name="Regsiter A."/>
        </authorList>
    </citation>
    <scope>NUCLEOTIDE SEQUENCE [LARGE SCALE GENOMIC DNA]</scope>
</reference>
<dbReference type="GO" id="GO:0016226">
    <property type="term" value="P:iron-sulfur cluster assembly"/>
    <property type="evidence" value="ECO:0007669"/>
    <property type="project" value="UniProtKB-UniRule"/>
</dbReference>
<sequence>MSEGALSGRITRMIQISDKAQTYFRKLIEREGVPGMGVRLSAVDAGTPRADARLEFAEPADLSGDEWAIDCDGFTLYVVAASVPWMDGAEIDYVTQSTGNQQLTIKAPKIKGEAPAESASMVERVRWVVENEINPQLASHGGRVAVQEVSAEGVVLLRFGGGCHGCGMADVTLKQGIEKTLMGRVPGVTAVRDATDHATGDAPYIPRDSAA</sequence>
<name>A0A0U5FCR8_XANCI</name>
<organism evidence="7 8">
    <name type="scientific">Xanthomonas citri pv. citri</name>
    <dbReference type="NCBI Taxonomy" id="611301"/>
    <lineage>
        <taxon>Bacteria</taxon>
        <taxon>Pseudomonadati</taxon>
        <taxon>Pseudomonadota</taxon>
        <taxon>Gammaproteobacteria</taxon>
        <taxon>Lysobacterales</taxon>
        <taxon>Lysobacteraceae</taxon>
        <taxon>Xanthomonas</taxon>
    </lineage>
</organism>
<evidence type="ECO:0000259" key="6">
    <source>
        <dbReference type="Pfam" id="PF01106"/>
    </source>
</evidence>
<dbReference type="KEGG" id="xcu:J159_02265"/>
<dbReference type="KEGG" id="xcw:J162_02267"/>
<dbReference type="InterPro" id="IPR017726">
    <property type="entry name" value="Fe/S_biogenesis_protein_NfuA"/>
</dbReference>
<dbReference type="GO" id="GO:0005506">
    <property type="term" value="F:iron ion binding"/>
    <property type="evidence" value="ECO:0007669"/>
    <property type="project" value="InterPro"/>
</dbReference>
<comment type="function">
    <text evidence="5">Involved in iron-sulfur cluster biogenesis. Binds a 4Fe-4S cluster, can transfer this cluster to apoproteins, and thereby intervenes in the maturation of Fe/S proteins. Could also act as a scaffold/chaperone for damaged Fe/S proteins.</text>
</comment>
<dbReference type="InterPro" id="IPR034904">
    <property type="entry name" value="FSCA_dom_sf"/>
</dbReference>
<accession>A0A0U5FCR8</accession>
<dbReference type="Gene3D" id="2.60.300.12">
    <property type="entry name" value="HesB-like domain"/>
    <property type="match status" value="1"/>
</dbReference>
<dbReference type="EMBL" id="CCXZ01000135">
    <property type="protein sequence ID" value="CEG16457.1"/>
    <property type="molecule type" value="Genomic_DNA"/>
</dbReference>
<keyword evidence="4 5" id="KW-0411">Iron-sulfur</keyword>
<keyword evidence="1 5" id="KW-0004">4Fe-4S</keyword>
<dbReference type="GO" id="GO:0051604">
    <property type="term" value="P:protein maturation"/>
    <property type="evidence" value="ECO:0007669"/>
    <property type="project" value="UniProtKB-UniRule"/>
</dbReference>
<proteinExistence type="inferred from homology"/>
<comment type="similarity">
    <text evidence="5">Belongs to the NfuA family.</text>
</comment>
<evidence type="ECO:0000256" key="5">
    <source>
        <dbReference type="HAMAP-Rule" id="MF_01637"/>
    </source>
</evidence>
<comment type="cofactor">
    <cofactor evidence="5">
        <name>[4Fe-4S] cluster</name>
        <dbReference type="ChEBI" id="CHEBI:49883"/>
    </cofactor>
    <text evidence="5">Binds 1 [4Fe-4S] cluster per subunit. The cluster is presumably bound at the interface of two monomers.</text>
</comment>
<evidence type="ECO:0000256" key="2">
    <source>
        <dbReference type="ARBA" id="ARBA00022723"/>
    </source>
</evidence>
<dbReference type="KEGG" id="xcm:J164_02265"/>
<comment type="caution">
    <text evidence="7">The sequence shown here is derived from an EMBL/GenBank/DDBJ whole genome shotgun (WGS) entry which is preliminary data.</text>
</comment>
<evidence type="ECO:0000256" key="4">
    <source>
        <dbReference type="ARBA" id="ARBA00023014"/>
    </source>
</evidence>
<dbReference type="HAMAP" id="MF_01637">
    <property type="entry name" value="Fe_S_biogen_NfuA"/>
    <property type="match status" value="1"/>
</dbReference>
<dbReference type="Proteomes" id="UP000052230">
    <property type="component" value="Unassembled WGS sequence"/>
</dbReference>
<dbReference type="PANTHER" id="PTHR11178">
    <property type="entry name" value="IRON-SULFUR CLUSTER SCAFFOLD PROTEIN NFU-RELATED"/>
    <property type="match status" value="1"/>
</dbReference>